<dbReference type="EMBL" id="JADEWL010000120">
    <property type="protein sequence ID" value="MBE9215835.1"/>
    <property type="molecule type" value="Genomic_DNA"/>
</dbReference>
<evidence type="ECO:0000313" key="1">
    <source>
        <dbReference type="EMBL" id="MBE9215835.1"/>
    </source>
</evidence>
<evidence type="ECO:0008006" key="3">
    <source>
        <dbReference type="Google" id="ProtNLM"/>
    </source>
</evidence>
<organism evidence="1 2">
    <name type="scientific">Plectonema cf. radiosum LEGE 06105</name>
    <dbReference type="NCBI Taxonomy" id="945769"/>
    <lineage>
        <taxon>Bacteria</taxon>
        <taxon>Bacillati</taxon>
        <taxon>Cyanobacteriota</taxon>
        <taxon>Cyanophyceae</taxon>
        <taxon>Oscillatoriophycideae</taxon>
        <taxon>Oscillatoriales</taxon>
        <taxon>Microcoleaceae</taxon>
        <taxon>Plectonema</taxon>
    </lineage>
</organism>
<comment type="caution">
    <text evidence="1">The sequence shown here is derived from an EMBL/GenBank/DDBJ whole genome shotgun (WGS) entry which is preliminary data.</text>
</comment>
<reference evidence="1" key="1">
    <citation type="submission" date="2020-10" db="EMBL/GenBank/DDBJ databases">
        <authorList>
            <person name="Castelo-Branco R."/>
            <person name="Eusebio N."/>
            <person name="Adriana R."/>
            <person name="Vieira A."/>
            <person name="Brugerolle De Fraissinette N."/>
            <person name="Rezende De Castro R."/>
            <person name="Schneider M.P."/>
            <person name="Vasconcelos V."/>
            <person name="Leao P.N."/>
        </authorList>
    </citation>
    <scope>NUCLEOTIDE SEQUENCE</scope>
    <source>
        <strain evidence="1">LEGE 06105</strain>
    </source>
</reference>
<proteinExistence type="predicted"/>
<evidence type="ECO:0000313" key="2">
    <source>
        <dbReference type="Proteomes" id="UP000620559"/>
    </source>
</evidence>
<keyword evidence="2" id="KW-1185">Reference proteome</keyword>
<dbReference type="RefSeq" id="WP_193924069.1">
    <property type="nucleotide sequence ID" value="NZ_JADEWL010000120.1"/>
</dbReference>
<dbReference type="Proteomes" id="UP000620559">
    <property type="component" value="Unassembled WGS sequence"/>
</dbReference>
<dbReference type="AlphaFoldDB" id="A0A8J7F5S2"/>
<sequence>MPKLKLVLLIISFLILIVLSGCIPSKGNIWTQKMSHLFGDDYRITLYSGGNAVREWQLKSGIINYEKNDDGWFFACKKHIVIIRGKEIVIEPLTYSQQQVENPIICN</sequence>
<name>A0A8J7F5S2_9CYAN</name>
<gene>
    <name evidence="1" type="ORF">IQ247_24765</name>
</gene>
<protein>
    <recommendedName>
        <fullName evidence="3">Lipoprotein</fullName>
    </recommendedName>
</protein>
<accession>A0A8J7F5S2</accession>
<dbReference type="PROSITE" id="PS51257">
    <property type="entry name" value="PROKAR_LIPOPROTEIN"/>
    <property type="match status" value="1"/>
</dbReference>